<reference evidence="3 4" key="1">
    <citation type="submission" date="2018-09" db="EMBL/GenBank/DDBJ databases">
        <title>Genomic investigation of the strawberry pathogen Phytophthora fragariae indicates pathogenicity is determined by transcriptional variation in three key races.</title>
        <authorList>
            <person name="Adams T.M."/>
            <person name="Armitage A.D."/>
            <person name="Sobczyk M.K."/>
            <person name="Bates H.J."/>
            <person name="Dunwell J.M."/>
            <person name="Nellist C.F."/>
            <person name="Harrison R.J."/>
        </authorList>
    </citation>
    <scope>NUCLEOTIDE SEQUENCE [LARGE SCALE GENOMIC DNA]</scope>
    <source>
        <strain evidence="3 4">NOV-77</strain>
    </source>
</reference>
<keyword evidence="2" id="KW-0732">Signal</keyword>
<keyword evidence="1" id="KW-0812">Transmembrane</keyword>
<protein>
    <recommendedName>
        <fullName evidence="5">Secreted protein</fullName>
    </recommendedName>
</protein>
<keyword evidence="1" id="KW-1133">Transmembrane helix</keyword>
<evidence type="ECO:0008006" key="5">
    <source>
        <dbReference type="Google" id="ProtNLM"/>
    </source>
</evidence>
<keyword evidence="1" id="KW-0472">Membrane</keyword>
<feature type="transmembrane region" description="Helical" evidence="1">
    <location>
        <begin position="132"/>
        <end position="155"/>
    </location>
</feature>
<sequence>MAPKLGARDGAGAGVLLLLLAARGCTARYPRCCCCCSLCAGLRQDAVDTLLLRRVEPVTQEALVNGRPDAADTAARPGNRRPVLWGHPLKRMELVEGFVDPVGEVVLVLGRRSGSSAPALAPTTSLTSRCAWVASLAVALASAFSPPAAAAWGSLSRFSNRVLLALVVPTAARCGPAVLVVGAWRWLLVGRRASGLPRLGVWLQLVVQQVREGCDVALRCLPVAGVRDLGR</sequence>
<evidence type="ECO:0000256" key="2">
    <source>
        <dbReference type="SAM" id="SignalP"/>
    </source>
</evidence>
<comment type="caution">
    <text evidence="3">The sequence shown here is derived from an EMBL/GenBank/DDBJ whole genome shotgun (WGS) entry which is preliminary data.</text>
</comment>
<evidence type="ECO:0000313" key="4">
    <source>
        <dbReference type="Proteomes" id="UP000486351"/>
    </source>
</evidence>
<evidence type="ECO:0000313" key="3">
    <source>
        <dbReference type="EMBL" id="KAE9276363.1"/>
    </source>
</evidence>
<dbReference type="EMBL" id="QXFY01004616">
    <property type="protein sequence ID" value="KAE9276363.1"/>
    <property type="molecule type" value="Genomic_DNA"/>
</dbReference>
<organism evidence="3 4">
    <name type="scientific">Phytophthora fragariae</name>
    <dbReference type="NCBI Taxonomy" id="53985"/>
    <lineage>
        <taxon>Eukaryota</taxon>
        <taxon>Sar</taxon>
        <taxon>Stramenopiles</taxon>
        <taxon>Oomycota</taxon>
        <taxon>Peronosporomycetes</taxon>
        <taxon>Peronosporales</taxon>
        <taxon>Peronosporaceae</taxon>
        <taxon>Phytophthora</taxon>
    </lineage>
</organism>
<accession>A0A6G0Q9G2</accession>
<gene>
    <name evidence="3" type="ORF">PF008_g29112</name>
</gene>
<name>A0A6G0Q9G2_9STRA</name>
<dbReference type="Proteomes" id="UP000486351">
    <property type="component" value="Unassembled WGS sequence"/>
</dbReference>
<proteinExistence type="predicted"/>
<feature type="transmembrane region" description="Helical" evidence="1">
    <location>
        <begin position="162"/>
        <end position="187"/>
    </location>
</feature>
<feature type="chain" id="PRO_5026065326" description="Secreted protein" evidence="2">
    <location>
        <begin position="28"/>
        <end position="231"/>
    </location>
</feature>
<dbReference type="AlphaFoldDB" id="A0A6G0Q9G2"/>
<feature type="signal peptide" evidence="2">
    <location>
        <begin position="1"/>
        <end position="27"/>
    </location>
</feature>
<evidence type="ECO:0000256" key="1">
    <source>
        <dbReference type="SAM" id="Phobius"/>
    </source>
</evidence>